<dbReference type="AlphaFoldDB" id="A0A288QYG6"/>
<dbReference type="InterPro" id="IPR050624">
    <property type="entry name" value="HTH-type_Tx_Regulator"/>
</dbReference>
<dbReference type="EMBL" id="QRAS01000003">
    <property type="protein sequence ID" value="RDL05376.1"/>
    <property type="molecule type" value="Genomic_DNA"/>
</dbReference>
<evidence type="ECO:0000313" key="3">
    <source>
        <dbReference type="Proteomes" id="UP000254912"/>
    </source>
</evidence>
<dbReference type="RefSeq" id="WP_070230471.1">
    <property type="nucleotide sequence ID" value="NZ_BJYO01000004.1"/>
</dbReference>
<dbReference type="Proteomes" id="UP000254912">
    <property type="component" value="Unassembled WGS sequence"/>
</dbReference>
<sequence length="179" mass="20461">MKIASSKPKIKAAFAALLTTEPFEKITVAQIVSQAEINRGTFYLHYSDKYALAEELSHETLQQLSEITTNYTGGDNQLLSTEGIHQLLHYLRENRNTLQALLFGGTDRSFGDAFKALLLQNIQINESPLPEIYLREMLVAHFMSIIILWLKRNTKESIAEIADLLETGRMSDEWHHLYH</sequence>
<comment type="caution">
    <text evidence="2">The sequence shown here is derived from an EMBL/GenBank/DDBJ whole genome shotgun (WGS) entry which is preliminary data.</text>
</comment>
<dbReference type="OrthoDB" id="9810250at2"/>
<reference evidence="2 3" key="1">
    <citation type="submission" date="2018-07" db="EMBL/GenBank/DDBJ databases">
        <title>Genomic Encyclopedia of Type Strains, Phase III (KMG-III): the genomes of soil and plant-associated and newly described type strains.</title>
        <authorList>
            <person name="Whitman W."/>
        </authorList>
    </citation>
    <scope>NUCLEOTIDE SEQUENCE [LARGE SCALE GENOMIC DNA]</scope>
    <source>
        <strain evidence="2 3">CECT 7031</strain>
    </source>
</reference>
<dbReference type="KEGG" id="wso:WSWS_01275"/>
<dbReference type="PROSITE" id="PS50977">
    <property type="entry name" value="HTH_TETR_2"/>
    <property type="match status" value="1"/>
</dbReference>
<dbReference type="InterPro" id="IPR039532">
    <property type="entry name" value="TetR_C_Firmicutes"/>
</dbReference>
<organism evidence="2 3">
    <name type="scientific">Weissella soli</name>
    <dbReference type="NCBI Taxonomy" id="155866"/>
    <lineage>
        <taxon>Bacteria</taxon>
        <taxon>Bacillati</taxon>
        <taxon>Bacillota</taxon>
        <taxon>Bacilli</taxon>
        <taxon>Lactobacillales</taxon>
        <taxon>Lactobacillaceae</taxon>
        <taxon>Weissella</taxon>
    </lineage>
</organism>
<dbReference type="SUPFAM" id="SSF46689">
    <property type="entry name" value="Homeodomain-like"/>
    <property type="match status" value="1"/>
</dbReference>
<accession>A0A288QYG6</accession>
<keyword evidence="3" id="KW-1185">Reference proteome</keyword>
<protein>
    <submittedName>
        <fullName evidence="2">TetR family transcriptional regulator</fullName>
    </submittedName>
</protein>
<dbReference type="Pfam" id="PF00440">
    <property type="entry name" value="TetR_N"/>
    <property type="match status" value="1"/>
</dbReference>
<name>A0A288QYG6_9LACO</name>
<dbReference type="Pfam" id="PF14278">
    <property type="entry name" value="TetR_C_8"/>
    <property type="match status" value="1"/>
</dbReference>
<evidence type="ECO:0000256" key="1">
    <source>
        <dbReference type="ARBA" id="ARBA00023125"/>
    </source>
</evidence>
<keyword evidence="1" id="KW-0238">DNA-binding</keyword>
<proteinExistence type="predicted"/>
<gene>
    <name evidence="2" type="ORF">DFP99_1334</name>
</gene>
<dbReference type="InterPro" id="IPR009057">
    <property type="entry name" value="Homeodomain-like_sf"/>
</dbReference>
<dbReference type="InterPro" id="IPR001647">
    <property type="entry name" value="HTH_TetR"/>
</dbReference>
<dbReference type="PANTHER" id="PTHR43479:SF7">
    <property type="entry name" value="TETR-FAMILY TRANSCRIPTIONAL REGULATOR"/>
    <property type="match status" value="1"/>
</dbReference>
<evidence type="ECO:0000313" key="2">
    <source>
        <dbReference type="EMBL" id="RDL05376.1"/>
    </source>
</evidence>
<dbReference type="GeneID" id="94546461"/>
<dbReference type="PANTHER" id="PTHR43479">
    <property type="entry name" value="ACREF/ENVCD OPERON REPRESSOR-RELATED"/>
    <property type="match status" value="1"/>
</dbReference>
<dbReference type="Gene3D" id="1.10.357.10">
    <property type="entry name" value="Tetracycline Repressor, domain 2"/>
    <property type="match status" value="1"/>
</dbReference>
<dbReference type="GO" id="GO:0003677">
    <property type="term" value="F:DNA binding"/>
    <property type="evidence" value="ECO:0007669"/>
    <property type="project" value="UniProtKB-UniRule"/>
</dbReference>